<comment type="subcellular location">
    <subcellularLocation>
        <location evidence="7">Cytoplasm</location>
    </subcellularLocation>
</comment>
<dbReference type="AlphaFoldDB" id="A0A967EC77"/>
<dbReference type="InterPro" id="IPR004087">
    <property type="entry name" value="KH_dom"/>
</dbReference>
<dbReference type="Pfam" id="PF26594">
    <property type="entry name" value="KH_NusA_2nd"/>
    <property type="match status" value="1"/>
</dbReference>
<keyword evidence="6 7" id="KW-0804">Transcription</keyword>
<dbReference type="InterPro" id="IPR030842">
    <property type="entry name" value="TF_NusA_bacterial"/>
</dbReference>
<dbReference type="InterPro" id="IPR009019">
    <property type="entry name" value="KH_sf_prok-type"/>
</dbReference>
<dbReference type="Gene3D" id="3.30.1480.10">
    <property type="entry name" value="NusA, N-terminal domain"/>
    <property type="match status" value="1"/>
</dbReference>
<dbReference type="PROSITE" id="PS50126">
    <property type="entry name" value="S1"/>
    <property type="match status" value="1"/>
</dbReference>
<dbReference type="Gene3D" id="1.10.150.20">
    <property type="entry name" value="5' to 3' exonuclease, C-terminal subdomain"/>
    <property type="match status" value="2"/>
</dbReference>
<organism evidence="10 11">
    <name type="scientific">Acetobacter estunensis</name>
    <dbReference type="NCBI Taxonomy" id="104097"/>
    <lineage>
        <taxon>Bacteria</taxon>
        <taxon>Pseudomonadati</taxon>
        <taxon>Pseudomonadota</taxon>
        <taxon>Alphaproteobacteria</taxon>
        <taxon>Acetobacterales</taxon>
        <taxon>Acetobacteraceae</taxon>
        <taxon>Acetobacter</taxon>
    </lineage>
</organism>
<evidence type="ECO:0000256" key="2">
    <source>
        <dbReference type="ARBA" id="ARBA00022490"/>
    </source>
</evidence>
<dbReference type="EMBL" id="WOTH01000020">
    <property type="protein sequence ID" value="NHO54308.1"/>
    <property type="molecule type" value="Genomic_DNA"/>
</dbReference>
<dbReference type="Pfam" id="PF14520">
    <property type="entry name" value="HHH_5"/>
    <property type="match status" value="1"/>
</dbReference>
<dbReference type="SUPFAM" id="SSF47794">
    <property type="entry name" value="Rad51 N-terminal domain-like"/>
    <property type="match status" value="2"/>
</dbReference>
<dbReference type="GO" id="GO:0005829">
    <property type="term" value="C:cytosol"/>
    <property type="evidence" value="ECO:0007669"/>
    <property type="project" value="TreeGrafter"/>
</dbReference>
<dbReference type="Proteomes" id="UP000597459">
    <property type="component" value="Unassembled WGS sequence"/>
</dbReference>
<protein>
    <recommendedName>
        <fullName evidence="7">Transcription termination/antitermination protein NusA</fullName>
    </recommendedName>
</protein>
<sequence length="519" mass="58187">MDTSVARPELLLVADAVAREKMIDRDEVLEAMEQAIQKAGRAKYGHEKDIRATIDRRTGEVRLSRWTEAVETVENEDTQIPLHIARKFKPDIQLGEHLIDPLPPIDFGRIAAQTAKQVIVQRVREYERKRQYDEFKDRVGEIVNGTVKRTEYGNLMVEIGSAEALLRRDELIPRETFRNSDRVRAYIYDVRDEPRGPQIFLSRTHPAFLAKLFAQEVPEIYDGIIEIKAVARDPGSRAKMAVISKDASIDPVGACVGMRGSRVQAVVAELQGEKIDIIPWSPQAATFVVNALAPAEVSKVVMDEDAGRVEVVVPDEQLSLAIGRRGQNVRLASQLTRWDIDILTEAEESERRQEEFRRRTALFVEALDVDDVIAGLLVTEGFDTIEELAYAEPDELVGIEGFDESVVEELQRRAEGFLVRREEELDAKRKELGVTDEIVALEAFTNQMLVTLGEKGVKTLDDLADLAGDELVEILGEEAIDEETANEIIMAARAHWFEGEDEQSAPDEVGEVTPEHDAG</sequence>
<feature type="region of interest" description="Disordered" evidence="8">
    <location>
        <begin position="500"/>
        <end position="519"/>
    </location>
</feature>
<comment type="caution">
    <text evidence="10">The sequence shown here is derived from an EMBL/GenBank/DDBJ whole genome shotgun (WGS) entry which is preliminary data.</text>
</comment>
<dbReference type="GO" id="GO:0000166">
    <property type="term" value="F:nucleotide binding"/>
    <property type="evidence" value="ECO:0007669"/>
    <property type="project" value="InterPro"/>
</dbReference>
<dbReference type="InterPro" id="IPR010214">
    <property type="entry name" value="Tscrpt_termin_fac_NusA_C_rpt"/>
</dbReference>
<reference evidence="10" key="1">
    <citation type="submission" date="2019-11" db="EMBL/GenBank/DDBJ databases">
        <title>Description of new Acetobacter species.</title>
        <authorList>
            <person name="Cleenwerck I."/>
            <person name="Sombolestani A.S."/>
        </authorList>
    </citation>
    <scope>NUCLEOTIDE SEQUENCE</scope>
    <source>
        <strain evidence="10">LMG 1626</strain>
    </source>
</reference>
<dbReference type="FunFam" id="3.30.300.20:FF:000002">
    <property type="entry name" value="Transcription termination/antitermination protein NusA"/>
    <property type="match status" value="1"/>
</dbReference>
<evidence type="ECO:0000256" key="5">
    <source>
        <dbReference type="ARBA" id="ARBA00023015"/>
    </source>
</evidence>
<evidence type="ECO:0000256" key="4">
    <source>
        <dbReference type="ARBA" id="ARBA00022884"/>
    </source>
</evidence>
<dbReference type="PANTHER" id="PTHR22648">
    <property type="entry name" value="TRANSCRIPTION TERMINATION FACTOR NUSA"/>
    <property type="match status" value="1"/>
</dbReference>
<dbReference type="Pfam" id="PF08529">
    <property type="entry name" value="NusA_N"/>
    <property type="match status" value="1"/>
</dbReference>
<evidence type="ECO:0000313" key="10">
    <source>
        <dbReference type="EMBL" id="NHO54308.1"/>
    </source>
</evidence>
<evidence type="ECO:0000256" key="6">
    <source>
        <dbReference type="ARBA" id="ARBA00023163"/>
    </source>
</evidence>
<dbReference type="InterPro" id="IPR015946">
    <property type="entry name" value="KH_dom-like_a/b"/>
</dbReference>
<dbReference type="GO" id="GO:0003700">
    <property type="term" value="F:DNA-binding transcription factor activity"/>
    <property type="evidence" value="ECO:0007669"/>
    <property type="project" value="InterPro"/>
</dbReference>
<dbReference type="InterPro" id="IPR058582">
    <property type="entry name" value="KH_NusA_2nd"/>
</dbReference>
<dbReference type="InterPro" id="IPR025249">
    <property type="entry name" value="TF_NusA_KH_1st"/>
</dbReference>
<dbReference type="CDD" id="cd04455">
    <property type="entry name" value="S1_NusA"/>
    <property type="match status" value="1"/>
</dbReference>
<dbReference type="SUPFAM" id="SSF50249">
    <property type="entry name" value="Nucleic acid-binding proteins"/>
    <property type="match status" value="1"/>
</dbReference>
<dbReference type="CDD" id="cd02134">
    <property type="entry name" value="KH-II_NusA_rpt1"/>
    <property type="match status" value="1"/>
</dbReference>
<dbReference type="GO" id="GO:0006353">
    <property type="term" value="P:DNA-templated transcription termination"/>
    <property type="evidence" value="ECO:0007669"/>
    <property type="project" value="UniProtKB-UniRule"/>
</dbReference>
<dbReference type="GO" id="GO:0031564">
    <property type="term" value="P:transcription antitermination"/>
    <property type="evidence" value="ECO:0007669"/>
    <property type="project" value="UniProtKB-UniRule"/>
</dbReference>
<dbReference type="Pfam" id="PF13184">
    <property type="entry name" value="KH_NusA_1st"/>
    <property type="match status" value="1"/>
</dbReference>
<dbReference type="SUPFAM" id="SSF54814">
    <property type="entry name" value="Prokaryotic type KH domain (KH-domain type II)"/>
    <property type="match status" value="2"/>
</dbReference>
<keyword evidence="5 7" id="KW-0805">Transcription regulation</keyword>
<evidence type="ECO:0000256" key="7">
    <source>
        <dbReference type="HAMAP-Rule" id="MF_00945"/>
    </source>
</evidence>
<keyword evidence="1 7" id="KW-0806">Transcription termination</keyword>
<evidence type="ECO:0000259" key="9">
    <source>
        <dbReference type="PROSITE" id="PS50126"/>
    </source>
</evidence>
<accession>A0A967EC77</accession>
<keyword evidence="11" id="KW-1185">Reference proteome</keyword>
<dbReference type="SUPFAM" id="SSF69705">
    <property type="entry name" value="Transcription factor NusA, N-terminal domain"/>
    <property type="match status" value="1"/>
</dbReference>
<evidence type="ECO:0000256" key="3">
    <source>
        <dbReference type="ARBA" id="ARBA00022814"/>
    </source>
</evidence>
<dbReference type="InterPro" id="IPR013735">
    <property type="entry name" value="TF_NusA_N"/>
</dbReference>
<feature type="compositionally biased region" description="Acidic residues" evidence="8">
    <location>
        <begin position="500"/>
        <end position="510"/>
    </location>
</feature>
<dbReference type="CDD" id="cd22529">
    <property type="entry name" value="KH-II_NusA_rpt2"/>
    <property type="match status" value="1"/>
</dbReference>
<feature type="domain" description="S1 motif" evidence="9">
    <location>
        <begin position="140"/>
        <end position="204"/>
    </location>
</feature>
<dbReference type="GO" id="GO:0003723">
    <property type="term" value="F:RNA binding"/>
    <property type="evidence" value="ECO:0007669"/>
    <property type="project" value="UniProtKB-UniRule"/>
</dbReference>
<dbReference type="InterPro" id="IPR010213">
    <property type="entry name" value="TF_NusA"/>
</dbReference>
<dbReference type="RefSeq" id="WP_166316254.1">
    <property type="nucleotide sequence ID" value="NZ_WOTH01000020.1"/>
</dbReference>
<dbReference type="Pfam" id="PF00575">
    <property type="entry name" value="S1"/>
    <property type="match status" value="1"/>
</dbReference>
<dbReference type="InterPro" id="IPR003029">
    <property type="entry name" value="S1_domain"/>
</dbReference>
<dbReference type="InterPro" id="IPR036555">
    <property type="entry name" value="NusA_N_sf"/>
</dbReference>
<keyword evidence="4 7" id="KW-0694">RNA-binding</keyword>
<proteinExistence type="inferred from homology"/>
<dbReference type="FunFam" id="3.30.300.20:FF:000005">
    <property type="entry name" value="Transcription termination/antitermination protein NusA"/>
    <property type="match status" value="1"/>
</dbReference>
<dbReference type="HAMAP" id="MF_00945_B">
    <property type="entry name" value="NusA_B"/>
    <property type="match status" value="1"/>
</dbReference>
<name>A0A967EC77_9PROT</name>
<comment type="function">
    <text evidence="7">Participates in both transcription termination and antitermination.</text>
</comment>
<keyword evidence="3 7" id="KW-0889">Transcription antitermination</keyword>
<dbReference type="PANTHER" id="PTHR22648:SF0">
    <property type="entry name" value="TRANSCRIPTION TERMINATION_ANTITERMINATION PROTEIN NUSA"/>
    <property type="match status" value="1"/>
</dbReference>
<comment type="similarity">
    <text evidence="7">Belongs to the NusA family.</text>
</comment>
<evidence type="ECO:0000256" key="1">
    <source>
        <dbReference type="ARBA" id="ARBA00022472"/>
    </source>
</evidence>
<dbReference type="NCBIfam" id="TIGR01954">
    <property type="entry name" value="nusA_Cterm_rpt"/>
    <property type="match status" value="1"/>
</dbReference>
<comment type="subunit">
    <text evidence="7">Monomer. Binds directly to the core enzyme of the DNA-dependent RNA polymerase and to nascent RNA.</text>
</comment>
<dbReference type="SMART" id="SM00316">
    <property type="entry name" value="S1"/>
    <property type="match status" value="1"/>
</dbReference>
<dbReference type="SMART" id="SM00322">
    <property type="entry name" value="KH"/>
    <property type="match status" value="2"/>
</dbReference>
<dbReference type="Gene3D" id="2.40.50.140">
    <property type="entry name" value="Nucleic acid-binding proteins"/>
    <property type="match status" value="1"/>
</dbReference>
<evidence type="ECO:0000313" key="11">
    <source>
        <dbReference type="Proteomes" id="UP000597459"/>
    </source>
</evidence>
<keyword evidence="2 7" id="KW-0963">Cytoplasm</keyword>
<dbReference type="PROSITE" id="PS50084">
    <property type="entry name" value="KH_TYPE_1"/>
    <property type="match status" value="1"/>
</dbReference>
<dbReference type="Gene3D" id="3.30.300.20">
    <property type="match status" value="2"/>
</dbReference>
<gene>
    <name evidence="7 10" type="primary">nusA</name>
    <name evidence="10" type="ORF">GOB87_10115</name>
</gene>
<dbReference type="InterPro" id="IPR012340">
    <property type="entry name" value="NA-bd_OB-fold"/>
</dbReference>
<dbReference type="FunFam" id="2.40.50.140:FF:000058">
    <property type="entry name" value="Transcription termination/antitermination protein NusA"/>
    <property type="match status" value="1"/>
</dbReference>
<dbReference type="NCBIfam" id="TIGR01953">
    <property type="entry name" value="NusA"/>
    <property type="match status" value="1"/>
</dbReference>
<evidence type="ECO:0000256" key="8">
    <source>
        <dbReference type="SAM" id="MobiDB-lite"/>
    </source>
</evidence>
<dbReference type="InterPro" id="IPR010995">
    <property type="entry name" value="DNA_repair_Rad51/TF_NusA_a-hlx"/>
</dbReference>